<keyword evidence="3" id="KW-1185">Reference proteome</keyword>
<name>A0A5N6MLG5_9ASTR</name>
<proteinExistence type="predicted"/>
<dbReference type="Proteomes" id="UP000326396">
    <property type="component" value="Linkage Group LG5"/>
</dbReference>
<keyword evidence="1" id="KW-0175">Coiled coil</keyword>
<evidence type="ECO:0000256" key="1">
    <source>
        <dbReference type="SAM" id="Coils"/>
    </source>
</evidence>
<dbReference type="EMBL" id="SZYD01000015">
    <property type="protein sequence ID" value="KAD3640397.1"/>
    <property type="molecule type" value="Genomic_DNA"/>
</dbReference>
<gene>
    <name evidence="2" type="ORF">E3N88_29620</name>
</gene>
<organism evidence="2 3">
    <name type="scientific">Mikania micrantha</name>
    <name type="common">bitter vine</name>
    <dbReference type="NCBI Taxonomy" id="192012"/>
    <lineage>
        <taxon>Eukaryota</taxon>
        <taxon>Viridiplantae</taxon>
        <taxon>Streptophyta</taxon>
        <taxon>Embryophyta</taxon>
        <taxon>Tracheophyta</taxon>
        <taxon>Spermatophyta</taxon>
        <taxon>Magnoliopsida</taxon>
        <taxon>eudicotyledons</taxon>
        <taxon>Gunneridae</taxon>
        <taxon>Pentapetalae</taxon>
        <taxon>asterids</taxon>
        <taxon>campanulids</taxon>
        <taxon>Asterales</taxon>
        <taxon>Asteraceae</taxon>
        <taxon>Asteroideae</taxon>
        <taxon>Heliantheae alliance</taxon>
        <taxon>Eupatorieae</taxon>
        <taxon>Mikania</taxon>
    </lineage>
</organism>
<evidence type="ECO:0008006" key="4">
    <source>
        <dbReference type="Google" id="ProtNLM"/>
    </source>
</evidence>
<dbReference type="OrthoDB" id="1749531at2759"/>
<comment type="caution">
    <text evidence="2">The sequence shown here is derived from an EMBL/GenBank/DDBJ whole genome shotgun (WGS) entry which is preliminary data.</text>
</comment>
<protein>
    <recommendedName>
        <fullName evidence="4">Retrotransposon gag domain-containing protein</fullName>
    </recommendedName>
</protein>
<dbReference type="AlphaFoldDB" id="A0A5N6MLG5"/>
<sequence length="335" mass="37638">MEFHDTYDRLEVQEQQIHQLQADVNEIKTTLHSLEVERGEYAEFRKIILAWMQFHEKQQIDRSSGTSNSSGLFSSSNSNSRSIAAPMGVPGAATQLQLPVFNGFDPQGWLKQANLYFDNIPDELRLHLIKSRMIGVAHHWFTALTQIWESLTWSELQSELLQRFNGFTIPNPCAQSDIIHDSLLIAGMEVTNVACKAASSQFCYSIGFGPLTGDGPQMLGQEEPKCIITPKLITRQFSIDGSRLLYVDGLNDGLSKLGLPQPNSTLSFPPAEKEFQSRFLLGKAQSNKRKGESLLVGVDNFPNLVESWMLFIYAEHSDILIETIQTLQAQIELAY</sequence>
<accession>A0A5N6MLG5</accession>
<reference evidence="2 3" key="1">
    <citation type="submission" date="2019-05" db="EMBL/GenBank/DDBJ databases">
        <title>Mikania micrantha, genome provides insights into the molecular mechanism of rapid growth.</title>
        <authorList>
            <person name="Liu B."/>
        </authorList>
    </citation>
    <scope>NUCLEOTIDE SEQUENCE [LARGE SCALE GENOMIC DNA]</scope>
    <source>
        <strain evidence="2">NLD-2019</strain>
        <tissue evidence="2">Leaf</tissue>
    </source>
</reference>
<feature type="coiled-coil region" evidence="1">
    <location>
        <begin position="10"/>
        <end position="37"/>
    </location>
</feature>
<evidence type="ECO:0000313" key="2">
    <source>
        <dbReference type="EMBL" id="KAD3640397.1"/>
    </source>
</evidence>
<evidence type="ECO:0000313" key="3">
    <source>
        <dbReference type="Proteomes" id="UP000326396"/>
    </source>
</evidence>